<dbReference type="HOGENOM" id="CLU_2363274_0_0_1"/>
<evidence type="ECO:0000313" key="2">
    <source>
        <dbReference type="Proteomes" id="UP000008021"/>
    </source>
</evidence>
<reference evidence="1" key="2">
    <citation type="submission" date="2018-05" db="EMBL/GenBank/DDBJ databases">
        <title>OmerRS3 (Oryza meridionalis Reference Sequence Version 3).</title>
        <authorList>
            <person name="Zhang J."/>
            <person name="Kudrna D."/>
            <person name="Lee S."/>
            <person name="Talag J."/>
            <person name="Welchert J."/>
            <person name="Wing R.A."/>
        </authorList>
    </citation>
    <scope>NUCLEOTIDE SEQUENCE [LARGE SCALE GENOMIC DNA]</scope>
    <source>
        <strain evidence="1">cv. OR44</strain>
    </source>
</reference>
<accession>A0A0E0CUT1</accession>
<dbReference type="AlphaFoldDB" id="A0A0E0CUT1"/>
<reference evidence="1" key="1">
    <citation type="submission" date="2015-04" db="UniProtKB">
        <authorList>
            <consortium name="EnsemblPlants"/>
        </authorList>
    </citation>
    <scope>IDENTIFICATION</scope>
</reference>
<name>A0A0E0CUT1_9ORYZ</name>
<keyword evidence="2" id="KW-1185">Reference proteome</keyword>
<sequence>MDLSAAGPAWRRTADIGRDRAFVLGGGGGNFGASCSASGCGVRANCLYWFNSFSPDDSNLHVLSVGDGGVETVVPPPFDQHASSGVHKPFWLVPTT</sequence>
<dbReference type="Proteomes" id="UP000008021">
    <property type="component" value="Chromosome 3"/>
</dbReference>
<dbReference type="EnsemblPlants" id="OMERI03G02640.1">
    <property type="protein sequence ID" value="OMERI03G02640.1"/>
    <property type="gene ID" value="OMERI03G02640"/>
</dbReference>
<dbReference type="Gramene" id="OMERI03G02640.1">
    <property type="protein sequence ID" value="OMERI03G02640.1"/>
    <property type="gene ID" value="OMERI03G02640"/>
</dbReference>
<proteinExistence type="predicted"/>
<protein>
    <submittedName>
        <fullName evidence="1">Uncharacterized protein</fullName>
    </submittedName>
</protein>
<organism evidence="1">
    <name type="scientific">Oryza meridionalis</name>
    <dbReference type="NCBI Taxonomy" id="40149"/>
    <lineage>
        <taxon>Eukaryota</taxon>
        <taxon>Viridiplantae</taxon>
        <taxon>Streptophyta</taxon>
        <taxon>Embryophyta</taxon>
        <taxon>Tracheophyta</taxon>
        <taxon>Spermatophyta</taxon>
        <taxon>Magnoliopsida</taxon>
        <taxon>Liliopsida</taxon>
        <taxon>Poales</taxon>
        <taxon>Poaceae</taxon>
        <taxon>BOP clade</taxon>
        <taxon>Oryzoideae</taxon>
        <taxon>Oryzeae</taxon>
        <taxon>Oryzinae</taxon>
        <taxon>Oryza</taxon>
    </lineage>
</organism>
<evidence type="ECO:0000313" key="1">
    <source>
        <dbReference type="EnsemblPlants" id="OMERI03G02640.1"/>
    </source>
</evidence>